<feature type="compositionally biased region" description="Basic and acidic residues" evidence="3">
    <location>
        <begin position="346"/>
        <end position="526"/>
    </location>
</feature>
<feature type="compositionally biased region" description="Pro residues" evidence="3">
    <location>
        <begin position="1263"/>
        <end position="1275"/>
    </location>
</feature>
<keyword evidence="2" id="KW-0677">Repeat</keyword>
<dbReference type="SUPFAM" id="SSF52058">
    <property type="entry name" value="L domain-like"/>
    <property type="match status" value="1"/>
</dbReference>
<dbReference type="SMART" id="SM00015">
    <property type="entry name" value="IQ"/>
    <property type="match status" value="4"/>
</dbReference>
<dbReference type="RefSeq" id="XP_006824760.1">
    <property type="nucleotide sequence ID" value="XM_006824697.1"/>
</dbReference>
<dbReference type="InterPro" id="IPR032675">
    <property type="entry name" value="LRR_dom_sf"/>
</dbReference>
<evidence type="ECO:0000313" key="5">
    <source>
        <dbReference type="RefSeq" id="XP_006824760.1"/>
    </source>
</evidence>
<dbReference type="Pfam" id="PF00612">
    <property type="entry name" value="IQ"/>
    <property type="match status" value="4"/>
</dbReference>
<feature type="region of interest" description="Disordered" evidence="3">
    <location>
        <begin position="23"/>
        <end position="61"/>
    </location>
</feature>
<evidence type="ECO:0000313" key="4">
    <source>
        <dbReference type="Proteomes" id="UP000694865"/>
    </source>
</evidence>
<proteinExistence type="predicted"/>
<keyword evidence="4" id="KW-1185">Reference proteome</keyword>
<evidence type="ECO:0000256" key="2">
    <source>
        <dbReference type="ARBA" id="ARBA00022737"/>
    </source>
</evidence>
<dbReference type="GeneID" id="100368307"/>
<feature type="compositionally biased region" description="Low complexity" evidence="3">
    <location>
        <begin position="1488"/>
        <end position="1499"/>
    </location>
</feature>
<gene>
    <name evidence="5" type="primary">LOC100368307</name>
</gene>
<dbReference type="InterPro" id="IPR001611">
    <property type="entry name" value="Leu-rich_rpt"/>
</dbReference>
<feature type="region of interest" description="Disordered" evidence="3">
    <location>
        <begin position="1246"/>
        <end position="1330"/>
    </location>
</feature>
<dbReference type="Gene3D" id="1.20.5.190">
    <property type="match status" value="1"/>
</dbReference>
<evidence type="ECO:0000256" key="3">
    <source>
        <dbReference type="SAM" id="MobiDB-lite"/>
    </source>
</evidence>
<dbReference type="SUPFAM" id="SSF52540">
    <property type="entry name" value="P-loop containing nucleoside triphosphate hydrolases"/>
    <property type="match status" value="1"/>
</dbReference>
<protein>
    <submittedName>
        <fullName evidence="5">Leucine-rich repeat and IQ domain-containing protein 1-like</fullName>
    </submittedName>
</protein>
<feature type="region of interest" description="Disordered" evidence="3">
    <location>
        <begin position="1487"/>
        <end position="1534"/>
    </location>
</feature>
<dbReference type="PANTHER" id="PTHR46652:SF3">
    <property type="entry name" value="LEUCINE-RICH REPEAT-CONTAINING PROTEIN 9"/>
    <property type="match status" value="1"/>
</dbReference>
<dbReference type="PANTHER" id="PTHR46652">
    <property type="entry name" value="LEUCINE-RICH REPEAT AND IQ DOMAIN-CONTAINING PROTEIN 1-RELATED"/>
    <property type="match status" value="1"/>
</dbReference>
<dbReference type="CDD" id="cd23767">
    <property type="entry name" value="IQCD"/>
    <property type="match status" value="3"/>
</dbReference>
<reference evidence="5" key="1">
    <citation type="submission" date="2025-08" db="UniProtKB">
        <authorList>
            <consortium name="RefSeq"/>
        </authorList>
    </citation>
    <scope>IDENTIFICATION</scope>
    <source>
        <tissue evidence="5">Testes</tissue>
    </source>
</reference>
<dbReference type="InterPro" id="IPR050836">
    <property type="entry name" value="SDS22/Internalin_LRR"/>
</dbReference>
<feature type="compositionally biased region" description="Polar residues" evidence="3">
    <location>
        <begin position="1425"/>
        <end position="1435"/>
    </location>
</feature>
<dbReference type="Gene3D" id="3.80.10.10">
    <property type="entry name" value="Ribonuclease Inhibitor"/>
    <property type="match status" value="2"/>
</dbReference>
<dbReference type="Proteomes" id="UP000694865">
    <property type="component" value="Unplaced"/>
</dbReference>
<sequence>MSMRQLQDPQDDDWIEDEIQRQLDELELPGNLNDDNDIEEEEDLDEDEEEEEKDDYDEIPDSVTAYLERVQSRSEGVMKEIDDCTAILKKVEDKCKFVDARDQPVSKAIEEIAFTIGEDPELLYDRVMEEIEKEEEKDEMDENGNGEIEDAQETFLTVDDTNETPSQLKGATALVNGEVTDKKMWTVAVVTESAMMEREAREKLKELMQKQREKDERRQMEYELQKDEMEKQDQRISRIRREKFQEYDNEQKEMKQKLLEEENKIEKEFEEDTKRMEVMLSEYKANIDELDQKTHKEKEELEIQLQKQRKETNDKIIRAAVKIQATYRSYRVRKPYINKLKKRREERKTKVEMERQVEILENRRKEEQKRKKELAIKKKKEEDEKRKKEEEEQRKLEEERRKREEKEKERIKEEERKQKEEEERRRKVEEERKRQEAEKEMKEKEEQKKREEEERIQQENERLRKEVEAKHLAEIEKKRMEDEKMKIQEQKSKEEERKKNAKDDKEEKERRLREQLEKEQHMNSKKKDDIELKAEKILGKIQDQIGSTDAKLMEAGTVNRKSASVHQNILETRSDTEDLGARNKPNNDKKEKDKTFVLSRTSKEVDSLTNNVELEENSASNVTMFDMLPQHLESQRLQWMENCIPWSKVISESKSKSRRHVPVRGGKRPMSAKNLPELSEDEILQASSPHTHLQDVITVQVHGLNGCNMCSLQHCPLVRSISLVQCGIVSTDGMNSCKELQHLNLQHNKVECLNCQDLQKLQEVQMSNNCLSSIHGLDGCLDLRVADFSNNRITRIGGLDSCSKLTRLLLDHNQLISTRGMNCTPSVHILDLSHNHLNNVQELEKCCLLKTLNLTGNNLQEPPLLKNHVLLRQLFLDDNSLSSLENLSKAWLPLLEHLSVSQNSLTTIPSLSNCLLLKRLDISHNCIDDVASVTSGISECYRLQDLVVQGNPVTEETKYRSVIVSQLPWLQRLDSEDLNPKSSADQFRLLSSFEAMCHSQVKLQDNLQTKHRKQIQEARQRHQGNMNRILDLKSQHFNEVYELAVQHRYTHEYGELAVDSTMADSSEELYTSTTKNKPDKQVTFTVTADMVGKKMEHDGEEQFHVAATKIQAAWRGYCVRSEIDIHMQKWFAATVIQSYWRGCQVRKQLAHHHIIRNQDAAPVSSYPSNREQTITHINVQNAMANQLNESPLEYMAATTIQAWWRGCYIRRRISEFRGTVRFDEDDDVLFGEVDLSSFEFNEENFDQGWVPPETPRLPMNHPVLPPTPPVQPHPPRNAWRGANSPLVDNRGGRITPMGRPPLPPGSSLSGDTGFSPRTHASSKQDKLSEEWGFKDSSTAELMLKRAKKMQRKKKIIDPQKKYELFKKLQETNKNVHPPVRKQAGRKDYFKAKQQIQTFIETENRQEKQHKKDMVFEWVHTQAGPYSSDGSTSSLRPHSGNANTTNPATNNLTAFGRYASEPSLPCIDPQVLESGRVQLVSSPSIELQSVGGDTSTVVSSQDNSRRHSFSSPIDERVQFPPLKTNSAPTSHTRARMAVTGHDAWGAGRRKNKHK</sequence>
<dbReference type="PROSITE" id="PS51450">
    <property type="entry name" value="LRR"/>
    <property type="match status" value="5"/>
</dbReference>
<dbReference type="SMART" id="SM00365">
    <property type="entry name" value="LRR_SD22"/>
    <property type="match status" value="4"/>
</dbReference>
<evidence type="ECO:0000256" key="1">
    <source>
        <dbReference type="ARBA" id="ARBA00022614"/>
    </source>
</evidence>
<feature type="compositionally biased region" description="Basic and acidic residues" evidence="3">
    <location>
        <begin position="572"/>
        <end position="594"/>
    </location>
</feature>
<feature type="region of interest" description="Disordered" evidence="3">
    <location>
        <begin position="208"/>
        <end position="234"/>
    </location>
</feature>
<dbReference type="PROSITE" id="PS50096">
    <property type="entry name" value="IQ"/>
    <property type="match status" value="4"/>
</dbReference>
<dbReference type="InterPro" id="IPR000048">
    <property type="entry name" value="IQ_motif_EF-hand-BS"/>
</dbReference>
<keyword evidence="1" id="KW-0433">Leucine-rich repeat</keyword>
<organism evidence="4 5">
    <name type="scientific">Saccoglossus kowalevskii</name>
    <name type="common">Acorn worm</name>
    <dbReference type="NCBI Taxonomy" id="10224"/>
    <lineage>
        <taxon>Eukaryota</taxon>
        <taxon>Metazoa</taxon>
        <taxon>Hemichordata</taxon>
        <taxon>Enteropneusta</taxon>
        <taxon>Harrimaniidae</taxon>
        <taxon>Saccoglossus</taxon>
    </lineage>
</organism>
<feature type="compositionally biased region" description="Acidic residues" evidence="3">
    <location>
        <begin position="34"/>
        <end position="60"/>
    </location>
</feature>
<dbReference type="InterPro" id="IPR027417">
    <property type="entry name" value="P-loop_NTPase"/>
</dbReference>
<name>A0ABM0MXL9_SACKO</name>
<accession>A0ABM0MXL9</accession>
<feature type="region of interest" description="Disordered" evidence="3">
    <location>
        <begin position="1425"/>
        <end position="1448"/>
    </location>
</feature>
<feature type="region of interest" description="Disordered" evidence="3">
    <location>
        <begin position="571"/>
        <end position="594"/>
    </location>
</feature>
<feature type="region of interest" description="Disordered" evidence="3">
    <location>
        <begin position="339"/>
        <end position="526"/>
    </location>
</feature>